<dbReference type="EMBL" id="OY731405">
    <property type="protein sequence ID" value="CAJ1972236.1"/>
    <property type="molecule type" value="Genomic_DNA"/>
</dbReference>
<dbReference type="PANTHER" id="PTHR12549">
    <property type="entry name" value="JMJC DOMAIN-CONTAINING HISTONE DEMETHYLATION PROTEIN"/>
    <property type="match status" value="1"/>
</dbReference>
<dbReference type="GO" id="GO:0000785">
    <property type="term" value="C:chromatin"/>
    <property type="evidence" value="ECO:0007669"/>
    <property type="project" value="TreeGrafter"/>
</dbReference>
<evidence type="ECO:0000256" key="8">
    <source>
        <dbReference type="PROSITE-ProRule" id="PRU01002"/>
    </source>
</evidence>
<evidence type="ECO:0000256" key="3">
    <source>
        <dbReference type="ARBA" id="ARBA00022723"/>
    </source>
</evidence>
<dbReference type="GO" id="GO:0008270">
    <property type="term" value="F:zinc ion binding"/>
    <property type="evidence" value="ECO:0007669"/>
    <property type="project" value="UniProtKB-KW"/>
</dbReference>
<name>A0AA86ST69_9FABA</name>
<dbReference type="PROSITE" id="PS50089">
    <property type="entry name" value="ZF_RING_2"/>
    <property type="match status" value="1"/>
</dbReference>
<dbReference type="GO" id="GO:0003712">
    <property type="term" value="F:transcription coregulator activity"/>
    <property type="evidence" value="ECO:0007669"/>
    <property type="project" value="TreeGrafter"/>
</dbReference>
<comment type="subcellular location">
    <subcellularLocation>
        <location evidence="1">Nucleus</location>
    </subcellularLocation>
</comment>
<dbReference type="Gene3D" id="2.60.120.650">
    <property type="entry name" value="Cupin"/>
    <property type="match status" value="1"/>
</dbReference>
<keyword evidence="13" id="KW-1185">Reference proteome</keyword>
<dbReference type="Pfam" id="PF10497">
    <property type="entry name" value="zf-4CXXC_R1"/>
    <property type="match status" value="1"/>
</dbReference>
<reference evidence="12" key="1">
    <citation type="submission" date="2023-10" db="EMBL/GenBank/DDBJ databases">
        <authorList>
            <person name="Domelevo Entfellner J.-B."/>
        </authorList>
    </citation>
    <scope>NUCLEOTIDE SEQUENCE</scope>
</reference>
<dbReference type="InterPro" id="IPR045109">
    <property type="entry name" value="LSDs-like"/>
</dbReference>
<evidence type="ECO:0000256" key="1">
    <source>
        <dbReference type="ARBA" id="ARBA00004123"/>
    </source>
</evidence>
<feature type="region of interest" description="Disordered" evidence="9">
    <location>
        <begin position="824"/>
        <end position="862"/>
    </location>
</feature>
<keyword evidence="7" id="KW-0862">Zinc</keyword>
<evidence type="ECO:0000259" key="10">
    <source>
        <dbReference type="PROSITE" id="PS50089"/>
    </source>
</evidence>
<dbReference type="GO" id="GO:0006357">
    <property type="term" value="P:regulation of transcription by RNA polymerase II"/>
    <property type="evidence" value="ECO:0007669"/>
    <property type="project" value="TreeGrafter"/>
</dbReference>
<comment type="similarity">
    <text evidence="2">Belongs to the JARID1 histone demethylase family.</text>
</comment>
<evidence type="ECO:0000259" key="11">
    <source>
        <dbReference type="PROSITE" id="PS51667"/>
    </source>
</evidence>
<feature type="region of interest" description="Disordered" evidence="9">
    <location>
        <begin position="715"/>
        <end position="739"/>
    </location>
</feature>
<protein>
    <submittedName>
        <fullName evidence="12">Uncharacterized protein</fullName>
    </submittedName>
</protein>
<evidence type="ECO:0000256" key="6">
    <source>
        <dbReference type="ARBA" id="ARBA00023242"/>
    </source>
</evidence>
<keyword evidence="5" id="KW-0804">Transcription</keyword>
<keyword evidence="6" id="KW-0539">Nucleus</keyword>
<feature type="domain" description="WRC" evidence="11">
    <location>
        <begin position="7"/>
        <end position="54"/>
    </location>
</feature>
<evidence type="ECO:0000256" key="2">
    <source>
        <dbReference type="ARBA" id="ARBA00006801"/>
    </source>
</evidence>
<evidence type="ECO:0000256" key="9">
    <source>
        <dbReference type="SAM" id="MobiDB-lite"/>
    </source>
</evidence>
<feature type="region of interest" description="Disordered" evidence="9">
    <location>
        <begin position="884"/>
        <end position="911"/>
    </location>
</feature>
<evidence type="ECO:0000313" key="13">
    <source>
        <dbReference type="Proteomes" id="UP001189624"/>
    </source>
</evidence>
<dbReference type="InterPro" id="IPR001841">
    <property type="entry name" value="Znf_RING"/>
</dbReference>
<keyword evidence="4" id="KW-0805">Transcription regulation</keyword>
<dbReference type="PROSITE" id="PS51667">
    <property type="entry name" value="WRC"/>
    <property type="match status" value="1"/>
</dbReference>
<comment type="caution">
    <text evidence="8">Lacks conserved residue(s) required for the propagation of feature annotation.</text>
</comment>
<dbReference type="InterPro" id="IPR018866">
    <property type="entry name" value="Znf-4CXXC_R1"/>
</dbReference>
<dbReference type="GO" id="GO:0000118">
    <property type="term" value="C:histone deacetylase complex"/>
    <property type="evidence" value="ECO:0007669"/>
    <property type="project" value="TreeGrafter"/>
</dbReference>
<dbReference type="InterPro" id="IPR014977">
    <property type="entry name" value="WRC_dom"/>
</dbReference>
<evidence type="ECO:0000313" key="12">
    <source>
        <dbReference type="EMBL" id="CAJ1972236.1"/>
    </source>
</evidence>
<dbReference type="GO" id="GO:0031490">
    <property type="term" value="F:chromatin DNA binding"/>
    <property type="evidence" value="ECO:0007669"/>
    <property type="project" value="TreeGrafter"/>
</dbReference>
<keyword evidence="3" id="KW-0479">Metal-binding</keyword>
<feature type="compositionally biased region" description="Low complexity" evidence="9">
    <location>
        <begin position="895"/>
        <end position="906"/>
    </location>
</feature>
<evidence type="ECO:0000256" key="7">
    <source>
        <dbReference type="PROSITE-ProRule" id="PRU00175"/>
    </source>
</evidence>
<evidence type="ECO:0000256" key="5">
    <source>
        <dbReference type="ARBA" id="ARBA00023163"/>
    </source>
</evidence>
<feature type="domain" description="RING-type" evidence="10">
    <location>
        <begin position="1067"/>
        <end position="1113"/>
    </location>
</feature>
<proteinExistence type="inferred from homology"/>
<dbReference type="InterPro" id="IPR017956">
    <property type="entry name" value="AT_hook_DNA-bd_motif"/>
</dbReference>
<dbReference type="PANTHER" id="PTHR12549:SF38">
    <property type="entry name" value="JMJC DOMAIN-CONTAINING HISTONE DEMETHYLASE 2, ISOFORM A"/>
    <property type="match status" value="1"/>
</dbReference>
<organism evidence="12 13">
    <name type="scientific">Sphenostylis stenocarpa</name>
    <dbReference type="NCBI Taxonomy" id="92480"/>
    <lineage>
        <taxon>Eukaryota</taxon>
        <taxon>Viridiplantae</taxon>
        <taxon>Streptophyta</taxon>
        <taxon>Embryophyta</taxon>
        <taxon>Tracheophyta</taxon>
        <taxon>Spermatophyta</taxon>
        <taxon>Magnoliopsida</taxon>
        <taxon>eudicotyledons</taxon>
        <taxon>Gunneridae</taxon>
        <taxon>Pentapetalae</taxon>
        <taxon>rosids</taxon>
        <taxon>fabids</taxon>
        <taxon>Fabales</taxon>
        <taxon>Fabaceae</taxon>
        <taxon>Papilionoideae</taxon>
        <taxon>50 kb inversion clade</taxon>
        <taxon>NPAAA clade</taxon>
        <taxon>indigoferoid/millettioid clade</taxon>
        <taxon>Phaseoleae</taxon>
        <taxon>Sphenostylis</taxon>
    </lineage>
</organism>
<accession>A0AA86ST69</accession>
<dbReference type="SMART" id="SM00384">
    <property type="entry name" value="AT_hook"/>
    <property type="match status" value="7"/>
</dbReference>
<evidence type="ECO:0000256" key="4">
    <source>
        <dbReference type="ARBA" id="ARBA00023015"/>
    </source>
</evidence>
<sequence length="1417" mass="156030">MDEQGGEDEFRRCSRSASGGWRCKERAMGGRRYCERHCLYSRQRNEIKKKKVASGCIGVPQKRTKQRKKPEGDLENGVVVGGVVGNGAKGLFGDHDGGTHAVEEFAGLYGEGNDGGLHVALGCESFRLWGEEEGQHVHVHGFGGGFGTLGQVEGRVQCQPWRNGNAGGVFDDVQGGHASRAGVHVCENDFLELTSEGVEGLMVEADFDSLYDQGCEEDVIFVGSDIAMPDSAAPGAPGGTGIHGLGSENAYEFKGEEVVEYVGNPDGYCKVKGETFDGIDVPGSKDKHVHTNCKGQTVTGNNKAGKNGMNSVTVLGSVFKIIDEGEVLDEIVRPMKSDRPKDSTGKCSVANLESVSKVGEESAGLIDIRGTNKCGRRKSSKKVSSAIVLESERSVFSVEEEKAGDEVAGLGEMLRRPKKRGRQKGLNRMSNVTVLEEGEADDEEACLGEIVRPKKLGRPKGSTNRMSMMTVLESERPLLSVEEGKAGVEDAGLGEIVRPKKRGRPKGSRNEKFVLHVSDNVVVKFAGTRTLGRPIGSRGRPKGSRGRNKSVVLVGNQVVGEIAGPRKRGRPKGSKNKMNNIVEIDNKVEVENEVAGSGEIAGRKKHGRPKGSTKIKKNALEVNNEFAGDGEVRGLKKYGQPEGSKKWCTGVCTSSNEVAVEIARQDVENKMSSNLCQNVLDELASLNNKYGPSMSTRSDKKSFVFQGQMYPEMSSYNHVKGDDGSTSGLEKEKGTPREPVKEIENNKITWSIVKRGRPKGSRNKVKLAGQDMASEVVLADIVLCPADLGTVATCAIGEENIGSFPKISGSAKCVDGDDKYCVKPKHGRPKGSKNMVREAGNNFDKGQKTHSMPKNSNRKEKESAYQFDSLIESHGPVVDKEGKISAESASRSDISQQKKNYSQQKSFRSTRQTIKQSQSWGLKEQTPAGVNIVDENESDGVTQRSTIYVTKQPLQNQNITRFSKVLSRIKPQKQVLEECVSMLEDQVKEVKKSDFLLEFSEDPGNENAKRTGLTGRTNYDQKRRSERLKALLIDGKNFQGVGGEEAIYHGLESKVLLSDTEARTLRCHQCWRKSKSGVVICIQCKRKRYCYECIGKWYPDKTREEIETACPFCLGNCNCRLCLKEDISVVAGTGEADTDVKLQKLFYLLDKILPLLHSIQREQISELEIESNMLGSHLLEEEVVQSLIDDDERVYCDNCNTSIANFHRSCPNPNCQYDLCLTCCMELRNEFYCEEIPANGNEGTDDTPPVTFWRAEINGGIPCPPKARGGCGSTILSLRRLFKANWVDKLIKNAEELTFKYKPPNIDLSLGCPICHRFEEEAGQNSVRKAASRDINHGNFLYCPDAVNMGDTEFQHFQRHWMRGEPVIVRNLSQKGSGLSWHPMVMWRAFMGAKKILKDEATTFKAIDCLDWCEVHA</sequence>
<feature type="compositionally biased region" description="Basic and acidic residues" evidence="9">
    <location>
        <begin position="719"/>
        <end position="739"/>
    </location>
</feature>
<gene>
    <name evidence="12" type="ORF">AYBTSS11_LOCUS24285</name>
</gene>
<dbReference type="GO" id="GO:0032454">
    <property type="term" value="F:histone H3K9 demethylase activity"/>
    <property type="evidence" value="ECO:0007669"/>
    <property type="project" value="InterPro"/>
</dbReference>
<dbReference type="Proteomes" id="UP001189624">
    <property type="component" value="Chromosome 8"/>
</dbReference>
<keyword evidence="7" id="KW-0863">Zinc-finger</keyword>
<dbReference type="Gramene" id="rna-AYBTSS11_LOCUS24285">
    <property type="protein sequence ID" value="CAJ1972236.1"/>
    <property type="gene ID" value="gene-AYBTSS11_LOCUS24285"/>
</dbReference>